<feature type="domain" description="SH3" evidence="10">
    <location>
        <begin position="577"/>
        <end position="639"/>
    </location>
</feature>
<dbReference type="SUPFAM" id="SSF50044">
    <property type="entry name" value="SH3-domain"/>
    <property type="match status" value="1"/>
</dbReference>
<evidence type="ECO:0000256" key="4">
    <source>
        <dbReference type="ARBA" id="ARBA00022729"/>
    </source>
</evidence>
<evidence type="ECO:0000259" key="10">
    <source>
        <dbReference type="PROSITE" id="PS50002"/>
    </source>
</evidence>
<keyword evidence="8" id="KW-0472">Membrane</keyword>
<evidence type="ECO:0000256" key="7">
    <source>
        <dbReference type="SAM" id="MobiDB-lite"/>
    </source>
</evidence>
<keyword evidence="8" id="KW-0812">Transmembrane</keyword>
<dbReference type="Gene3D" id="3.40.190.10">
    <property type="entry name" value="Periplasmic binding protein-like II"/>
    <property type="match status" value="1"/>
</dbReference>
<dbReference type="InterPro" id="IPR001452">
    <property type="entry name" value="SH3_domain"/>
</dbReference>
<dbReference type="PANTHER" id="PTHR43649:SF34">
    <property type="entry name" value="ABC TRANSPORTER PERIPLASMIC-BINDING PROTEIN YCJN-RELATED"/>
    <property type="match status" value="1"/>
</dbReference>
<comment type="similarity">
    <text evidence="1">Belongs to the bacterial solute-binding protein 1 family.</text>
</comment>
<dbReference type="AlphaFoldDB" id="A0A0L0HDR8"/>
<evidence type="ECO:0000256" key="5">
    <source>
        <dbReference type="PROSITE-ProRule" id="PRU00192"/>
    </source>
</evidence>
<dbReference type="Proteomes" id="UP000053201">
    <property type="component" value="Unassembled WGS sequence"/>
</dbReference>
<evidence type="ECO:0000256" key="1">
    <source>
        <dbReference type="ARBA" id="ARBA00008520"/>
    </source>
</evidence>
<evidence type="ECO:0000256" key="6">
    <source>
        <dbReference type="SAM" id="Coils"/>
    </source>
</evidence>
<feature type="signal peptide" evidence="9">
    <location>
        <begin position="1"/>
        <end position="22"/>
    </location>
</feature>
<gene>
    <name evidence="11" type="ORF">SPPG_04977</name>
</gene>
<keyword evidence="8" id="KW-1133">Transmembrane helix</keyword>
<keyword evidence="12" id="KW-1185">Reference proteome</keyword>
<accession>A0A0L0HDR8</accession>
<feature type="coiled-coil region" evidence="6">
    <location>
        <begin position="684"/>
        <end position="728"/>
    </location>
</feature>
<keyword evidence="4 9" id="KW-0732">Signal</keyword>
<organism evidence="11 12">
    <name type="scientific">Spizellomyces punctatus (strain DAOM BR117)</name>
    <dbReference type="NCBI Taxonomy" id="645134"/>
    <lineage>
        <taxon>Eukaryota</taxon>
        <taxon>Fungi</taxon>
        <taxon>Fungi incertae sedis</taxon>
        <taxon>Chytridiomycota</taxon>
        <taxon>Chytridiomycota incertae sedis</taxon>
        <taxon>Chytridiomycetes</taxon>
        <taxon>Spizellomycetales</taxon>
        <taxon>Spizellomycetaceae</taxon>
        <taxon>Spizellomyces</taxon>
    </lineage>
</organism>
<keyword evidence="3" id="KW-0813">Transport</keyword>
<feature type="region of interest" description="Disordered" evidence="7">
    <location>
        <begin position="525"/>
        <end position="549"/>
    </location>
</feature>
<evidence type="ECO:0000313" key="12">
    <source>
        <dbReference type="Proteomes" id="UP000053201"/>
    </source>
</evidence>
<dbReference type="STRING" id="645134.A0A0L0HDR8"/>
<evidence type="ECO:0000256" key="8">
    <source>
        <dbReference type="SAM" id="Phobius"/>
    </source>
</evidence>
<proteinExistence type="inferred from homology"/>
<dbReference type="EMBL" id="KQ257457">
    <property type="protein sequence ID" value="KNC99590.1"/>
    <property type="molecule type" value="Genomic_DNA"/>
</dbReference>
<dbReference type="VEuPathDB" id="FungiDB:SPPG_04977"/>
<dbReference type="InterPro" id="IPR050490">
    <property type="entry name" value="Bact_solute-bd_prot1"/>
</dbReference>
<sequence>MPPWRGILGWAVWPILIGWVNGQSTTVNVLMKPLFYDSTADELNQLISLKNQFFQSTGIDIRFDLQPPQTADPADYYAFVHPLLSKSDSTYDIIALDVSWLEEWPGAFFNLFTWGPETGQAQIGQAVSDRVSEQYAGIVNSDAVKGNLVALPMWTDYGVIYARTDLLAKYNVTMPTSLDDMAAACETIYPAELASHRSLLCFVAGFQGLDIVELFSELFMTVSPSGGDLLKFGHQVAINNPQNQGVLNELLEWISKGYISQKTLAFTGTKALQTWLTGDAIFYRGSTSAAKRTSEAFAGKGWTYKVISGNSPGAANPFASVRGGYHLAMPRAGGHQNDTQVIQALLFLTGSVVQQARAATFGAPPTLKTLYNDSAVCASVRCDVIPSLVPFNLPSSAAAPVWIEVALTMSKYFAGILAGTYAVSAGLDAATTAIMNIFNKTSDTGLGTTAIILISVFMSLAAVGLLAGTGVIVWKRKTRRKQKEAKASSEKAVAVDEESPPTNGQALPPLAEIPEATRLHVSVRPARRPESGDVAVGNQKIPADGVSSAERGSYDLGEYRVYDKGKPRSRTSSTEGQLTQKFTVIHPYKPVMGDEMEIKPGDVVSVRLAYDDGYAFGQIEGSGGKAGVFPLACLLPVGLEVGLPSRLESGAMNMAVMQHAPEKVDSLEMLLLSGRITEQTYLALRREQEEELRTQRQITALRERLRDSSLEQEERKKLQRRLDELELGI</sequence>
<reference evidence="11 12" key="1">
    <citation type="submission" date="2009-08" db="EMBL/GenBank/DDBJ databases">
        <title>The Genome Sequence of Spizellomyces punctatus strain DAOM BR117.</title>
        <authorList>
            <consortium name="The Broad Institute Genome Sequencing Platform"/>
            <person name="Russ C."/>
            <person name="Cuomo C."/>
            <person name="Shea T."/>
            <person name="Young S.K."/>
            <person name="Zeng Q."/>
            <person name="Koehrsen M."/>
            <person name="Haas B."/>
            <person name="Borodovsky M."/>
            <person name="Guigo R."/>
            <person name="Alvarado L."/>
            <person name="Berlin A."/>
            <person name="Bochicchio J."/>
            <person name="Borenstein D."/>
            <person name="Chapman S."/>
            <person name="Chen Z."/>
            <person name="Engels R."/>
            <person name="Freedman E."/>
            <person name="Gellesch M."/>
            <person name="Goldberg J."/>
            <person name="Griggs A."/>
            <person name="Gujja S."/>
            <person name="Heiman D."/>
            <person name="Hepburn T."/>
            <person name="Howarth C."/>
            <person name="Jen D."/>
            <person name="Larson L."/>
            <person name="Lewis B."/>
            <person name="Mehta T."/>
            <person name="Park D."/>
            <person name="Pearson M."/>
            <person name="Roberts A."/>
            <person name="Saif S."/>
            <person name="Shenoy N."/>
            <person name="Sisk P."/>
            <person name="Stolte C."/>
            <person name="Sykes S."/>
            <person name="Thomson T."/>
            <person name="Walk T."/>
            <person name="White J."/>
            <person name="Yandava C."/>
            <person name="Burger G."/>
            <person name="Gray M.W."/>
            <person name="Holland P.W.H."/>
            <person name="King N."/>
            <person name="Lang F.B.F."/>
            <person name="Roger A.J."/>
            <person name="Ruiz-Trillo I."/>
            <person name="Lander E."/>
            <person name="Nusbaum C."/>
        </authorList>
    </citation>
    <scope>NUCLEOTIDE SEQUENCE [LARGE SCALE GENOMIC DNA]</scope>
    <source>
        <strain evidence="11 12">DAOM BR117</strain>
    </source>
</reference>
<keyword evidence="6" id="KW-0175">Coiled coil</keyword>
<dbReference type="SUPFAM" id="SSF53850">
    <property type="entry name" value="Periplasmic binding protein-like II"/>
    <property type="match status" value="1"/>
</dbReference>
<feature type="region of interest" description="Disordered" evidence="7">
    <location>
        <begin position="483"/>
        <end position="509"/>
    </location>
</feature>
<protein>
    <recommendedName>
        <fullName evidence="10">SH3 domain-containing protein</fullName>
    </recommendedName>
</protein>
<dbReference type="SMART" id="SM00326">
    <property type="entry name" value="SH3"/>
    <property type="match status" value="1"/>
</dbReference>
<feature type="transmembrane region" description="Helical" evidence="8">
    <location>
        <begin position="450"/>
        <end position="474"/>
    </location>
</feature>
<keyword evidence="2 5" id="KW-0728">SH3 domain</keyword>
<dbReference type="PANTHER" id="PTHR43649">
    <property type="entry name" value="ARABINOSE-BINDING PROTEIN-RELATED"/>
    <property type="match status" value="1"/>
</dbReference>
<name>A0A0L0HDR8_SPIPD</name>
<evidence type="ECO:0000313" key="11">
    <source>
        <dbReference type="EMBL" id="KNC99590.1"/>
    </source>
</evidence>
<dbReference type="OrthoDB" id="2157235at2759"/>
<dbReference type="RefSeq" id="XP_016607630.1">
    <property type="nucleotide sequence ID" value="XM_016753217.1"/>
</dbReference>
<dbReference type="Gene3D" id="2.30.30.40">
    <property type="entry name" value="SH3 Domains"/>
    <property type="match status" value="1"/>
</dbReference>
<feature type="chain" id="PRO_5005539739" description="SH3 domain-containing protein" evidence="9">
    <location>
        <begin position="23"/>
        <end position="729"/>
    </location>
</feature>
<dbReference type="InParanoid" id="A0A0L0HDR8"/>
<dbReference type="PROSITE" id="PS50002">
    <property type="entry name" value="SH3"/>
    <property type="match status" value="1"/>
</dbReference>
<evidence type="ECO:0000256" key="3">
    <source>
        <dbReference type="ARBA" id="ARBA00022448"/>
    </source>
</evidence>
<evidence type="ECO:0000256" key="9">
    <source>
        <dbReference type="SAM" id="SignalP"/>
    </source>
</evidence>
<dbReference type="InterPro" id="IPR036028">
    <property type="entry name" value="SH3-like_dom_sf"/>
</dbReference>
<dbReference type="GeneID" id="27688399"/>
<evidence type="ECO:0000256" key="2">
    <source>
        <dbReference type="ARBA" id="ARBA00022443"/>
    </source>
</evidence>